<organism evidence="1">
    <name type="scientific">marine sediment metagenome</name>
    <dbReference type="NCBI Taxonomy" id="412755"/>
    <lineage>
        <taxon>unclassified sequences</taxon>
        <taxon>metagenomes</taxon>
        <taxon>ecological metagenomes</taxon>
    </lineage>
</organism>
<sequence>MLHEPPPAPPCTDCGWHVCRCEKLAPRCCYGEHARATTSIQHGPNLGLRYYCEAHAYRIRTIVGFRDAPQYPSIPRQRTGVVGDSHAFRSFQCWLKREPFHRRGEYCSDEDCIRCAAWRDIAQANKKLQEDRAKLDAERLASYARRDISHVRELTLEEGRSLFRKQCWRYLGVSAEEFVRKWEAGELPDDSEWRQAMRVAMLLPLFDKRKAP</sequence>
<reference evidence="1" key="1">
    <citation type="journal article" date="2015" name="Nature">
        <title>Complex archaea that bridge the gap between prokaryotes and eukaryotes.</title>
        <authorList>
            <person name="Spang A."/>
            <person name="Saw J.H."/>
            <person name="Jorgensen S.L."/>
            <person name="Zaremba-Niedzwiedzka K."/>
            <person name="Martijn J."/>
            <person name="Lind A.E."/>
            <person name="van Eijk R."/>
            <person name="Schleper C."/>
            <person name="Guy L."/>
            <person name="Ettema T.J."/>
        </authorList>
    </citation>
    <scope>NUCLEOTIDE SEQUENCE</scope>
</reference>
<protein>
    <submittedName>
        <fullName evidence="1">Uncharacterized protein</fullName>
    </submittedName>
</protein>
<gene>
    <name evidence="1" type="ORF">LCGC14_2587030</name>
</gene>
<accession>A0A0F9D5I9</accession>
<evidence type="ECO:0000313" key="1">
    <source>
        <dbReference type="EMBL" id="KKL07338.1"/>
    </source>
</evidence>
<comment type="caution">
    <text evidence="1">The sequence shown here is derived from an EMBL/GenBank/DDBJ whole genome shotgun (WGS) entry which is preliminary data.</text>
</comment>
<proteinExistence type="predicted"/>
<dbReference type="EMBL" id="LAZR01043332">
    <property type="protein sequence ID" value="KKL07338.1"/>
    <property type="molecule type" value="Genomic_DNA"/>
</dbReference>
<name>A0A0F9D5I9_9ZZZZ</name>
<dbReference type="AlphaFoldDB" id="A0A0F9D5I9"/>